<dbReference type="InterPro" id="IPR020053">
    <property type="entry name" value="Ribosome-bd_factorA_CS"/>
</dbReference>
<dbReference type="STRING" id="1576369.SAMN05421753_10379"/>
<dbReference type="HAMAP" id="MF_00003">
    <property type="entry name" value="RbfA"/>
    <property type="match status" value="1"/>
</dbReference>
<dbReference type="Pfam" id="PF02033">
    <property type="entry name" value="RBFA"/>
    <property type="match status" value="1"/>
</dbReference>
<dbReference type="InterPro" id="IPR023799">
    <property type="entry name" value="RbfA_dom_sf"/>
</dbReference>
<comment type="subcellular location">
    <subcellularLocation>
        <location evidence="2">Cytoplasm</location>
    </subcellularLocation>
</comment>
<dbReference type="GO" id="GO:0043024">
    <property type="term" value="F:ribosomal small subunit binding"/>
    <property type="evidence" value="ECO:0007669"/>
    <property type="project" value="TreeGrafter"/>
</dbReference>
<evidence type="ECO:0000256" key="2">
    <source>
        <dbReference type="HAMAP-Rule" id="MF_00003"/>
    </source>
</evidence>
<dbReference type="PANTHER" id="PTHR33515">
    <property type="entry name" value="RIBOSOME-BINDING FACTOR A, CHLOROPLASTIC-RELATED"/>
    <property type="match status" value="1"/>
</dbReference>
<dbReference type="RefSeq" id="WP_092048363.1">
    <property type="nucleotide sequence ID" value="NZ_FOQD01000003.1"/>
</dbReference>
<dbReference type="GO" id="GO:0005829">
    <property type="term" value="C:cytosol"/>
    <property type="evidence" value="ECO:0007669"/>
    <property type="project" value="TreeGrafter"/>
</dbReference>
<dbReference type="PROSITE" id="PS01319">
    <property type="entry name" value="RBFA"/>
    <property type="match status" value="1"/>
</dbReference>
<comment type="subunit">
    <text evidence="2">Monomer. Binds 30S ribosomal subunits, but not 50S ribosomal subunits or 70S ribosomes.</text>
</comment>
<name>A0A1I3D3T7_9PLAN</name>
<protein>
    <recommendedName>
        <fullName evidence="2">Ribosome-binding factor A</fullName>
    </recommendedName>
</protein>
<comment type="similarity">
    <text evidence="2">Belongs to the RbfA family.</text>
</comment>
<dbReference type="InterPro" id="IPR015946">
    <property type="entry name" value="KH_dom-like_a/b"/>
</dbReference>
<dbReference type="Gene3D" id="3.30.300.20">
    <property type="match status" value="1"/>
</dbReference>
<dbReference type="SUPFAM" id="SSF89919">
    <property type="entry name" value="Ribosome-binding factor A, RbfA"/>
    <property type="match status" value="1"/>
</dbReference>
<feature type="compositionally biased region" description="Acidic residues" evidence="3">
    <location>
        <begin position="123"/>
        <end position="144"/>
    </location>
</feature>
<dbReference type="EMBL" id="FOQD01000003">
    <property type="protein sequence ID" value="SFH81357.1"/>
    <property type="molecule type" value="Genomic_DNA"/>
</dbReference>
<dbReference type="PANTHER" id="PTHR33515:SF1">
    <property type="entry name" value="RIBOSOME-BINDING FACTOR A, CHLOROPLASTIC-RELATED"/>
    <property type="match status" value="1"/>
</dbReference>
<sequence length="144" mass="15619">MATRRTAKVAAAVRQVVSNAILFGLRDPRVVGVTVLTVEVPPDLRTAKVFISILGDEKTARLTMKGLEAARGYIQSKIADELDLRLTPVLTFVVDPGIKKSIEISKMLRELDLPADGESTPATEDEVLAGEELAADEEDDSEEE</sequence>
<accession>A0A1I3D3T7</accession>
<dbReference type="GO" id="GO:0030490">
    <property type="term" value="P:maturation of SSU-rRNA"/>
    <property type="evidence" value="ECO:0007669"/>
    <property type="project" value="UniProtKB-UniRule"/>
</dbReference>
<evidence type="ECO:0000313" key="5">
    <source>
        <dbReference type="Proteomes" id="UP000199518"/>
    </source>
</evidence>
<proteinExistence type="inferred from homology"/>
<evidence type="ECO:0000256" key="3">
    <source>
        <dbReference type="SAM" id="MobiDB-lite"/>
    </source>
</evidence>
<dbReference type="AlphaFoldDB" id="A0A1I3D3T7"/>
<keyword evidence="1 2" id="KW-0690">Ribosome biogenesis</keyword>
<keyword evidence="2" id="KW-0963">Cytoplasm</keyword>
<dbReference type="OrthoDB" id="307788at2"/>
<dbReference type="InterPro" id="IPR000238">
    <property type="entry name" value="RbfA"/>
</dbReference>
<dbReference type="Proteomes" id="UP000199518">
    <property type="component" value="Unassembled WGS sequence"/>
</dbReference>
<gene>
    <name evidence="2" type="primary">rbfA</name>
    <name evidence="4" type="ORF">SAMN05421753_10379</name>
</gene>
<reference evidence="5" key="1">
    <citation type="submission" date="2016-10" db="EMBL/GenBank/DDBJ databases">
        <authorList>
            <person name="Varghese N."/>
            <person name="Submissions S."/>
        </authorList>
    </citation>
    <scope>NUCLEOTIDE SEQUENCE [LARGE SCALE GENOMIC DNA]</scope>
    <source>
        <strain evidence="5">DSM 26348</strain>
    </source>
</reference>
<feature type="region of interest" description="Disordered" evidence="3">
    <location>
        <begin position="113"/>
        <end position="144"/>
    </location>
</feature>
<organism evidence="4 5">
    <name type="scientific">Planctomicrobium piriforme</name>
    <dbReference type="NCBI Taxonomy" id="1576369"/>
    <lineage>
        <taxon>Bacteria</taxon>
        <taxon>Pseudomonadati</taxon>
        <taxon>Planctomycetota</taxon>
        <taxon>Planctomycetia</taxon>
        <taxon>Planctomycetales</taxon>
        <taxon>Planctomycetaceae</taxon>
        <taxon>Planctomicrobium</taxon>
    </lineage>
</organism>
<evidence type="ECO:0000313" key="4">
    <source>
        <dbReference type="EMBL" id="SFH81357.1"/>
    </source>
</evidence>
<comment type="function">
    <text evidence="2">One of several proteins that assist in the late maturation steps of the functional core of the 30S ribosomal subunit. Associates with free 30S ribosomal subunits (but not with 30S subunits that are part of 70S ribosomes or polysomes). Required for efficient processing of 16S rRNA. May interact with the 5'-terminal helix region of 16S rRNA.</text>
</comment>
<evidence type="ECO:0000256" key="1">
    <source>
        <dbReference type="ARBA" id="ARBA00022517"/>
    </source>
</evidence>
<keyword evidence="5" id="KW-1185">Reference proteome</keyword>
<dbReference type="NCBIfam" id="TIGR00082">
    <property type="entry name" value="rbfA"/>
    <property type="match status" value="1"/>
</dbReference>